<proteinExistence type="predicted"/>
<dbReference type="Proteomes" id="UP000885664">
    <property type="component" value="Unassembled WGS sequence"/>
</dbReference>
<evidence type="ECO:0008006" key="2">
    <source>
        <dbReference type="Google" id="ProtNLM"/>
    </source>
</evidence>
<accession>A0A7C2YH39</accession>
<name>A0A7C2YH39_9CREN</name>
<comment type="caution">
    <text evidence="1">The sequence shown here is derived from an EMBL/GenBank/DDBJ whole genome shotgun (WGS) entry which is preliminary data.</text>
</comment>
<dbReference type="EMBL" id="DSFE01000037">
    <property type="protein sequence ID" value="HEU97497.1"/>
    <property type="molecule type" value="Genomic_DNA"/>
</dbReference>
<reference evidence="1" key="1">
    <citation type="journal article" date="2020" name="mSystems">
        <title>Genome- and Community-Level Interaction Insights into Carbon Utilization and Element Cycling Functions of Hydrothermarchaeota in Hydrothermal Sediment.</title>
        <authorList>
            <person name="Zhou Z."/>
            <person name="Liu Y."/>
            <person name="Xu W."/>
            <person name="Pan J."/>
            <person name="Luo Z.H."/>
            <person name="Li M."/>
        </authorList>
    </citation>
    <scope>NUCLEOTIDE SEQUENCE [LARGE SCALE GENOMIC DNA]</scope>
    <source>
        <strain evidence="1">SpSt-1259</strain>
    </source>
</reference>
<sequence length="275" mass="32238">MNPVLSGKEINMEKEAVRVVELASSEGIIIRIIGGLAVYLHSLHSSNSMEIYNKLRKNGSMNHTDIDLVAYSKQRKQIMEFFEKELRYISNRYINSLFGQKRLVYWHPSKLFYVDIFFDKLEYSHDIFFGDKPGNGRLELDFPTVDLASLVLSKLQIHDINKKDLIDLLILMKAHDFCRGGRDRECIDMNSIASVLADDWGFWFDSMNNLAKLRSYLQEIQRVGIFDSKFFSDVNEKIDIMIDCINNTPKTKNWEKRSKQGTEKIWYREVEEVER</sequence>
<evidence type="ECO:0000313" key="1">
    <source>
        <dbReference type="EMBL" id="HEU97497.1"/>
    </source>
</evidence>
<organism evidence="1">
    <name type="scientific">Fervidicoccus fontis</name>
    <dbReference type="NCBI Taxonomy" id="683846"/>
    <lineage>
        <taxon>Archaea</taxon>
        <taxon>Thermoproteota</taxon>
        <taxon>Thermoprotei</taxon>
        <taxon>Fervidicoccales</taxon>
        <taxon>Fervidicoccaceae</taxon>
        <taxon>Fervidicoccus</taxon>
    </lineage>
</organism>
<gene>
    <name evidence="1" type="ORF">ENO36_01395</name>
</gene>
<dbReference type="AlphaFoldDB" id="A0A7C2YH39"/>
<protein>
    <recommendedName>
        <fullName evidence="2">Nucleotidyltransferase family protein</fullName>
    </recommendedName>
</protein>